<evidence type="ECO:0000313" key="3">
    <source>
        <dbReference type="Proteomes" id="UP000240009"/>
    </source>
</evidence>
<proteinExistence type="predicted"/>
<keyword evidence="1" id="KW-0732">Signal</keyword>
<feature type="chain" id="PRO_5015565890" description="Methane oxygenase PmoA" evidence="1">
    <location>
        <begin position="21"/>
        <end position="320"/>
    </location>
</feature>
<gene>
    <name evidence="2" type="ORF">C5Y96_24260</name>
</gene>
<comment type="caution">
    <text evidence="2">The sequence shown here is derived from an EMBL/GenBank/DDBJ whole genome shotgun (WGS) entry which is preliminary data.</text>
</comment>
<dbReference type="InterPro" id="IPR029475">
    <property type="entry name" value="DUF6807"/>
</dbReference>
<dbReference type="OrthoDB" id="242279at2"/>
<dbReference type="Proteomes" id="UP000240009">
    <property type="component" value="Unassembled WGS sequence"/>
</dbReference>
<sequence>MPRCLIVLSLLLLTASVGLADEKLPSAKPVPRMQVLPLPHDQVSITRDGKELTRYHYAPDLERPFLYPIVGPSGRSLTRMGHPHDPNGHSHHNSVWVTHHDVNGVDFWADRSPGKIQHVKVGEFIDSDDRAVIRMHNVWVDTEAGKQLLDEMRTMTVVPLEGDQWLLVIDLVLTAKNGPVTFGDTPFGPLGVRMAKTIGVHDGGGSIRNSEGQVDEKEVFRQPARWVDYSGPITRDTNEGITLMNHPDNPIYPSAFHVRNDGWMGATMSYQKPVQLKQGESITLRYALFVHSGIPSTEKIEQAFNAFREVLLLPAQENRR</sequence>
<name>A0A2S8EZW8_9BACT</name>
<reference evidence="2 3" key="1">
    <citation type="submission" date="2018-02" db="EMBL/GenBank/DDBJ databases">
        <title>Comparative genomes isolates from brazilian mangrove.</title>
        <authorList>
            <person name="Araujo J.E."/>
            <person name="Taketani R.G."/>
            <person name="Silva M.C.P."/>
            <person name="Loureco M.V."/>
            <person name="Andreote F.D."/>
        </authorList>
    </citation>
    <scope>NUCLEOTIDE SEQUENCE [LARGE SCALE GENOMIC DNA]</scope>
    <source>
        <strain evidence="2 3">HEX-2 MGV</strain>
    </source>
</reference>
<feature type="signal peptide" evidence="1">
    <location>
        <begin position="1"/>
        <end position="20"/>
    </location>
</feature>
<evidence type="ECO:0000256" key="1">
    <source>
        <dbReference type="SAM" id="SignalP"/>
    </source>
</evidence>
<dbReference type="EMBL" id="PUIA01000081">
    <property type="protein sequence ID" value="PQO25459.1"/>
    <property type="molecule type" value="Genomic_DNA"/>
</dbReference>
<dbReference type="AlphaFoldDB" id="A0A2S8EZW8"/>
<evidence type="ECO:0000313" key="2">
    <source>
        <dbReference type="EMBL" id="PQO25459.1"/>
    </source>
</evidence>
<dbReference type="RefSeq" id="WP_105358858.1">
    <property type="nucleotide sequence ID" value="NZ_PUIA01000081.1"/>
</dbReference>
<protein>
    <recommendedName>
        <fullName evidence="4">Methane oxygenase PmoA</fullName>
    </recommendedName>
</protein>
<organism evidence="2 3">
    <name type="scientific">Blastopirellula marina</name>
    <dbReference type="NCBI Taxonomy" id="124"/>
    <lineage>
        <taxon>Bacteria</taxon>
        <taxon>Pseudomonadati</taxon>
        <taxon>Planctomycetota</taxon>
        <taxon>Planctomycetia</taxon>
        <taxon>Pirellulales</taxon>
        <taxon>Pirellulaceae</taxon>
        <taxon>Blastopirellula</taxon>
    </lineage>
</organism>
<evidence type="ECO:0008006" key="4">
    <source>
        <dbReference type="Google" id="ProtNLM"/>
    </source>
</evidence>
<dbReference type="Pfam" id="PF14100">
    <property type="entry name" value="DUF6807"/>
    <property type="match status" value="1"/>
</dbReference>
<accession>A0A2S8EZW8</accession>